<feature type="transmembrane region" description="Helical" evidence="7">
    <location>
        <begin position="186"/>
        <end position="203"/>
    </location>
</feature>
<evidence type="ECO:0000256" key="7">
    <source>
        <dbReference type="SAM" id="Phobius"/>
    </source>
</evidence>
<dbReference type="PIRSF" id="PIRSF006324">
    <property type="entry name" value="LeuE"/>
    <property type="match status" value="1"/>
</dbReference>
<accession>A0A160A670</accession>
<dbReference type="PANTHER" id="PTHR30086">
    <property type="entry name" value="ARGININE EXPORTER PROTEIN ARGO"/>
    <property type="match status" value="1"/>
</dbReference>
<keyword evidence="6 7" id="KW-0472">Membrane</keyword>
<feature type="transmembrane region" description="Helical" evidence="7">
    <location>
        <begin position="67"/>
        <end position="84"/>
    </location>
</feature>
<protein>
    <submittedName>
        <fullName evidence="8">Lysine transporter LysE</fullName>
    </submittedName>
</protein>
<evidence type="ECO:0000256" key="6">
    <source>
        <dbReference type="ARBA" id="ARBA00023136"/>
    </source>
</evidence>
<dbReference type="GO" id="GO:0042970">
    <property type="term" value="F:homoserine transmembrane transporter activity"/>
    <property type="evidence" value="ECO:0007669"/>
    <property type="project" value="TreeGrafter"/>
</dbReference>
<feature type="transmembrane region" description="Helical" evidence="7">
    <location>
        <begin position="36"/>
        <end position="61"/>
    </location>
</feature>
<feature type="transmembrane region" description="Helical" evidence="7">
    <location>
        <begin position="141"/>
        <end position="165"/>
    </location>
</feature>
<keyword evidence="5 7" id="KW-1133">Transmembrane helix</keyword>
<reference evidence="8 9" key="2">
    <citation type="journal article" date="2018" name="Nature">
        <title>Mutant phenotypes for thousands of bacterial genes of unknown function.</title>
        <authorList>
            <person name="Price M.N."/>
            <person name="Wetmore K.M."/>
            <person name="Waters R.J."/>
            <person name="Callaghan M."/>
            <person name="Ray J."/>
            <person name="Liu H."/>
            <person name="Kuehl J.V."/>
            <person name="Melnyk R.A."/>
            <person name="Lamson J.S."/>
            <person name="Suh Y."/>
            <person name="Carlson H.K."/>
            <person name="Esquivel Z."/>
            <person name="Sadeeshkumar H."/>
            <person name="Chakraborty R."/>
            <person name="Zane G.M."/>
            <person name="Rubin B.E."/>
            <person name="Wall J.D."/>
            <person name="Visel A."/>
            <person name="Bristow J."/>
            <person name="Blow M.J."/>
            <person name="Arkin A.P."/>
            <person name="Deutschbauer A.M."/>
        </authorList>
    </citation>
    <scope>NUCLEOTIDE SEQUENCE [LARGE SCALE GENOMIC DNA]</scope>
    <source>
        <strain evidence="8 9">FW300-N2E2</strain>
    </source>
</reference>
<dbReference type="EMBL" id="CP015225">
    <property type="protein sequence ID" value="AMZ74828.1"/>
    <property type="molecule type" value="Genomic_DNA"/>
</dbReference>
<feature type="transmembrane region" description="Helical" evidence="7">
    <location>
        <begin position="105"/>
        <end position="129"/>
    </location>
</feature>
<evidence type="ECO:0000313" key="8">
    <source>
        <dbReference type="EMBL" id="AMZ74828.1"/>
    </source>
</evidence>
<dbReference type="GO" id="GO:0005886">
    <property type="term" value="C:plasma membrane"/>
    <property type="evidence" value="ECO:0007669"/>
    <property type="project" value="UniProtKB-SubCell"/>
</dbReference>
<evidence type="ECO:0000256" key="4">
    <source>
        <dbReference type="ARBA" id="ARBA00022692"/>
    </source>
</evidence>
<comment type="similarity">
    <text evidence="2">Belongs to the Rht family.</text>
</comment>
<dbReference type="RefSeq" id="WP_063324720.1">
    <property type="nucleotide sequence ID" value="NZ_CP015225.1"/>
</dbReference>
<reference evidence="9" key="1">
    <citation type="submission" date="2016-04" db="EMBL/GenBank/DDBJ databases">
        <authorList>
            <person name="Ray J."/>
            <person name="Price M."/>
            <person name="Deutschbauer A."/>
        </authorList>
    </citation>
    <scope>NUCLEOTIDE SEQUENCE [LARGE SCALE GENOMIC DNA]</scope>
    <source>
        <strain evidence="9">FW300-N2E2</strain>
    </source>
</reference>
<name>A0A160A670_PSEFL</name>
<organism evidence="8 9">
    <name type="scientific">Pseudomonas fluorescens</name>
    <dbReference type="NCBI Taxonomy" id="294"/>
    <lineage>
        <taxon>Bacteria</taxon>
        <taxon>Pseudomonadati</taxon>
        <taxon>Pseudomonadota</taxon>
        <taxon>Gammaproteobacteria</taxon>
        <taxon>Pseudomonadales</taxon>
        <taxon>Pseudomonadaceae</taxon>
        <taxon>Pseudomonas</taxon>
    </lineage>
</organism>
<evidence type="ECO:0000256" key="2">
    <source>
        <dbReference type="ARBA" id="ARBA00007928"/>
    </source>
</evidence>
<dbReference type="Proteomes" id="UP000076083">
    <property type="component" value="Chromosome"/>
</dbReference>
<keyword evidence="4 7" id="KW-0812">Transmembrane</keyword>
<comment type="subcellular location">
    <subcellularLocation>
        <location evidence="1">Cell membrane</location>
        <topology evidence="1">Multi-pass membrane protein</topology>
    </subcellularLocation>
</comment>
<dbReference type="Pfam" id="PF01810">
    <property type="entry name" value="LysE"/>
    <property type="match status" value="1"/>
</dbReference>
<sequence length="204" mass="22184">MNLEFFITSLIVAASPGTGVVYTVAAGLARGWRASVVAALSCTLGIVPHMLAAITGLAALLHTSPPAFEIITYLGVAYLLWMAWSTLQSHGALHIDPHKTPRSNGAVIFSGILVNLLNPKLSIFFLAFLPQFLAPGETDAMWRMLQLSFIFMAITLVVFVIYGVLCASMRRHVLERPSVLQWIRRLFSAAFVLLAARLALVFGS</sequence>
<evidence type="ECO:0000256" key="5">
    <source>
        <dbReference type="ARBA" id="ARBA00022989"/>
    </source>
</evidence>
<dbReference type="AlphaFoldDB" id="A0A160A670"/>
<keyword evidence="3" id="KW-1003">Cell membrane</keyword>
<dbReference type="InterPro" id="IPR001123">
    <property type="entry name" value="LeuE-type"/>
</dbReference>
<evidence type="ECO:0000313" key="9">
    <source>
        <dbReference type="Proteomes" id="UP000076083"/>
    </source>
</evidence>
<feature type="transmembrane region" description="Helical" evidence="7">
    <location>
        <begin position="6"/>
        <end position="29"/>
    </location>
</feature>
<evidence type="ECO:0000256" key="3">
    <source>
        <dbReference type="ARBA" id="ARBA00022475"/>
    </source>
</evidence>
<evidence type="ECO:0000256" key="1">
    <source>
        <dbReference type="ARBA" id="ARBA00004651"/>
    </source>
</evidence>
<proteinExistence type="inferred from homology"/>
<dbReference type="PANTHER" id="PTHR30086:SF14">
    <property type="entry name" value="HOMOSERINE_HOMOSERINE LACTONE EFFLUX PROTEIN"/>
    <property type="match status" value="1"/>
</dbReference>
<gene>
    <name evidence="8" type="ORF">TK06_28290</name>
</gene>